<gene>
    <name evidence="3" type="ORF">SAMN02910297_00882</name>
    <name evidence="2" type="ORF">YLM1_0348</name>
</gene>
<reference evidence="3" key="4">
    <citation type="submission" date="2016-10" db="EMBL/GenBank/DDBJ databases">
        <authorList>
            <person name="de Groot N.N."/>
        </authorList>
    </citation>
    <scope>NUCLEOTIDE SEQUENCE [LARGE SCALE GENOMIC DNA]</scope>
    <source>
        <strain evidence="3">DSM 16632</strain>
    </source>
</reference>
<dbReference type="PATRIC" id="fig|294671.3.peg.350"/>
<sequence length="49" mass="5493">MRRDPIHQFLRDPDNKAKLFMGITGAMIITTFLVVIGTIILILILVGII</sequence>
<reference evidence="2 4" key="1">
    <citation type="journal article" date="2016" name="Genome Announc.">
        <title>Draft Genome Sequence of the Rumen Methanogen Methanobrevibacter olleyae YLM1.</title>
        <authorList>
            <person name="Kelly W.J."/>
            <person name="Li D."/>
            <person name="Lambie S.C."/>
            <person name="Cox F."/>
            <person name="Attwood G.T."/>
            <person name="Altermann E."/>
            <person name="Leahy S.C."/>
        </authorList>
    </citation>
    <scope>NUCLEOTIDE SEQUENCE [LARGE SCALE GENOMIC DNA]</scope>
    <source>
        <strain evidence="2 4">YLM1</strain>
    </source>
</reference>
<dbReference type="KEGG" id="mol:YLM1_0348"/>
<evidence type="ECO:0000313" key="2">
    <source>
        <dbReference type="EMBL" id="AMK14908.1"/>
    </source>
</evidence>
<dbReference type="GeneID" id="62345998"/>
<dbReference type="RefSeq" id="WP_200781245.1">
    <property type="nucleotide sequence ID" value="NZ_CP014265.1"/>
</dbReference>
<dbReference type="EMBL" id="CP014265">
    <property type="protein sequence ID" value="AMK14908.1"/>
    <property type="molecule type" value="Genomic_DNA"/>
</dbReference>
<reference evidence="5" key="3">
    <citation type="submission" date="2016-10" db="EMBL/GenBank/DDBJ databases">
        <authorList>
            <person name="Varghese N."/>
        </authorList>
    </citation>
    <scope>NUCLEOTIDE SEQUENCE [LARGE SCALE GENOMIC DNA]</scope>
    <source>
        <strain evidence="5">DSM 16632</strain>
    </source>
</reference>
<organism evidence="2 4">
    <name type="scientific">Methanobrevibacter olleyae</name>
    <dbReference type="NCBI Taxonomy" id="294671"/>
    <lineage>
        <taxon>Archaea</taxon>
        <taxon>Methanobacteriati</taxon>
        <taxon>Methanobacteriota</taxon>
        <taxon>Methanomada group</taxon>
        <taxon>Methanobacteria</taxon>
        <taxon>Methanobacteriales</taxon>
        <taxon>Methanobacteriaceae</taxon>
        <taxon>Methanobrevibacter</taxon>
    </lineage>
</organism>
<dbReference type="Proteomes" id="UP000066376">
    <property type="component" value="Chromosome"/>
</dbReference>
<protein>
    <submittedName>
        <fullName evidence="2">Uncharacterized protein</fullName>
    </submittedName>
</protein>
<proteinExistence type="predicted"/>
<evidence type="ECO:0000313" key="4">
    <source>
        <dbReference type="Proteomes" id="UP000066376"/>
    </source>
</evidence>
<feature type="transmembrane region" description="Helical" evidence="1">
    <location>
        <begin position="20"/>
        <end position="48"/>
    </location>
</feature>
<dbReference type="Proteomes" id="UP000183442">
    <property type="component" value="Unassembled WGS sequence"/>
</dbReference>
<dbReference type="AlphaFoldDB" id="A0A126QYK4"/>
<keyword evidence="1" id="KW-1133">Transmembrane helix</keyword>
<keyword evidence="1" id="KW-0472">Membrane</keyword>
<name>A0A126QYK4_METOL</name>
<reference evidence="4" key="2">
    <citation type="submission" date="2016-02" db="EMBL/GenBank/DDBJ databases">
        <title>The draft genome sequence of the rumen methanogen Methanobrevibacter olleyae YLM1.</title>
        <authorList>
            <consortium name="New Zealand Agricultural Greenhouse Gas Research Centre/Pastoral Greenhouse Gas Research Consortium"/>
            <person name="Kelly W.J."/>
            <person name="Li D."/>
            <person name="Lambie S.C."/>
            <person name="Attwood G.T."/>
            <person name="Altermann E."/>
            <person name="Leahy S.C."/>
        </authorList>
    </citation>
    <scope>NUCLEOTIDE SEQUENCE [LARGE SCALE GENOMIC DNA]</scope>
    <source>
        <strain evidence="4">YLM1</strain>
    </source>
</reference>
<keyword evidence="1" id="KW-0812">Transmembrane</keyword>
<accession>A0A126QYK4</accession>
<evidence type="ECO:0000256" key="1">
    <source>
        <dbReference type="SAM" id="Phobius"/>
    </source>
</evidence>
<keyword evidence="4" id="KW-1185">Reference proteome</keyword>
<evidence type="ECO:0000313" key="5">
    <source>
        <dbReference type="Proteomes" id="UP000183442"/>
    </source>
</evidence>
<evidence type="ECO:0000313" key="3">
    <source>
        <dbReference type="EMBL" id="SFL43947.1"/>
    </source>
</evidence>
<dbReference type="EMBL" id="FOTL01000011">
    <property type="protein sequence ID" value="SFL43947.1"/>
    <property type="molecule type" value="Genomic_DNA"/>
</dbReference>